<dbReference type="InterPro" id="IPR036390">
    <property type="entry name" value="WH_DNA-bd_sf"/>
</dbReference>
<sequence length="278" mass="29634">MASLDSPDQEAKAATARTEGGVEIDPRYYVETAAHTITLLKAVAQRGTVTLAGLTSDLGWTKPRVYRLVRTLHACGALRQADDGYSLGPTMISLGYAALQSVRLVEVVRPALQRIHEQTGESVILTVLDGTDIVYMDYLETDHLLVTRARLGSRLPAYLASSGHAILSCLSPDAVTALFAGHVFSPPTARSVSSLDVLQRRLEGVRRRGYALIDQELAPGHRAAAAPVVDHAGHAVAAISISVPTARVTLADLRTMAEKVLLPTAQRVSASLGSQVEV</sequence>
<dbReference type="Proteomes" id="UP000618818">
    <property type="component" value="Unassembled WGS sequence"/>
</dbReference>
<dbReference type="InterPro" id="IPR029016">
    <property type="entry name" value="GAF-like_dom_sf"/>
</dbReference>
<dbReference type="Pfam" id="PF01614">
    <property type="entry name" value="IclR_C"/>
    <property type="match status" value="1"/>
</dbReference>
<dbReference type="InterPro" id="IPR036388">
    <property type="entry name" value="WH-like_DNA-bd_sf"/>
</dbReference>
<keyword evidence="2" id="KW-0238">DNA-binding</keyword>
<dbReference type="EMBL" id="JACXYZ010000001">
    <property type="protein sequence ID" value="MBD3924260.1"/>
    <property type="molecule type" value="Genomic_DNA"/>
</dbReference>
<evidence type="ECO:0000313" key="6">
    <source>
        <dbReference type="Proteomes" id="UP000618818"/>
    </source>
</evidence>
<reference evidence="5 6" key="1">
    <citation type="submission" date="2020-09" db="EMBL/GenBank/DDBJ databases">
        <title>novel species in genus Nocardioides.</title>
        <authorList>
            <person name="Zhang G."/>
        </authorList>
    </citation>
    <scope>NUCLEOTIDE SEQUENCE [LARGE SCALE GENOMIC DNA]</scope>
    <source>
        <strain evidence="5 6">KCTC 39551</strain>
    </source>
</reference>
<dbReference type="InterPro" id="IPR050707">
    <property type="entry name" value="HTH_MetabolicPath_Reg"/>
</dbReference>
<gene>
    <name evidence="5" type="ORF">IEZ26_06475</name>
</gene>
<evidence type="ECO:0000256" key="3">
    <source>
        <dbReference type="ARBA" id="ARBA00023163"/>
    </source>
</evidence>
<dbReference type="RefSeq" id="WP_191194047.1">
    <property type="nucleotide sequence ID" value="NZ_JACXYZ010000001.1"/>
</dbReference>
<dbReference type="Pfam" id="PF09339">
    <property type="entry name" value="HTH_IclR"/>
    <property type="match status" value="1"/>
</dbReference>
<evidence type="ECO:0000256" key="2">
    <source>
        <dbReference type="ARBA" id="ARBA00023125"/>
    </source>
</evidence>
<dbReference type="SUPFAM" id="SSF46785">
    <property type="entry name" value="Winged helix' DNA-binding domain"/>
    <property type="match status" value="1"/>
</dbReference>
<keyword evidence="1" id="KW-0805">Transcription regulation</keyword>
<dbReference type="Gene3D" id="1.10.10.10">
    <property type="entry name" value="Winged helix-like DNA-binding domain superfamily/Winged helix DNA-binding domain"/>
    <property type="match status" value="1"/>
</dbReference>
<dbReference type="PROSITE" id="PS51078">
    <property type="entry name" value="ICLR_ED"/>
    <property type="match status" value="1"/>
</dbReference>
<keyword evidence="3" id="KW-0804">Transcription</keyword>
<dbReference type="Gene3D" id="3.30.450.40">
    <property type="match status" value="1"/>
</dbReference>
<dbReference type="InterPro" id="IPR014757">
    <property type="entry name" value="Tscrpt_reg_IclR_C"/>
</dbReference>
<evidence type="ECO:0000313" key="5">
    <source>
        <dbReference type="EMBL" id="MBD3924260.1"/>
    </source>
</evidence>
<protein>
    <submittedName>
        <fullName evidence="5">IclR family transcriptional regulator</fullName>
    </submittedName>
</protein>
<dbReference type="InterPro" id="IPR005471">
    <property type="entry name" value="Tscrpt_reg_IclR_N"/>
</dbReference>
<comment type="caution">
    <text evidence="5">The sequence shown here is derived from an EMBL/GenBank/DDBJ whole genome shotgun (WGS) entry which is preliminary data.</text>
</comment>
<evidence type="ECO:0000259" key="4">
    <source>
        <dbReference type="PROSITE" id="PS51078"/>
    </source>
</evidence>
<keyword evidence="6" id="KW-1185">Reference proteome</keyword>
<dbReference type="PANTHER" id="PTHR30136">
    <property type="entry name" value="HELIX-TURN-HELIX TRANSCRIPTIONAL REGULATOR, ICLR FAMILY"/>
    <property type="match status" value="1"/>
</dbReference>
<feature type="domain" description="IclR-ED" evidence="4">
    <location>
        <begin position="90"/>
        <end position="274"/>
    </location>
</feature>
<dbReference type="SUPFAM" id="SSF55781">
    <property type="entry name" value="GAF domain-like"/>
    <property type="match status" value="1"/>
</dbReference>
<proteinExistence type="predicted"/>
<organism evidence="5 6">
    <name type="scientific">Nocardioides cavernae</name>
    <dbReference type="NCBI Taxonomy" id="1921566"/>
    <lineage>
        <taxon>Bacteria</taxon>
        <taxon>Bacillati</taxon>
        <taxon>Actinomycetota</taxon>
        <taxon>Actinomycetes</taxon>
        <taxon>Propionibacteriales</taxon>
        <taxon>Nocardioidaceae</taxon>
        <taxon>Nocardioides</taxon>
    </lineage>
</organism>
<dbReference type="SMART" id="SM00346">
    <property type="entry name" value="HTH_ICLR"/>
    <property type="match status" value="1"/>
</dbReference>
<dbReference type="PANTHER" id="PTHR30136:SF35">
    <property type="entry name" value="HTH-TYPE TRANSCRIPTIONAL REGULATOR RV1719"/>
    <property type="match status" value="1"/>
</dbReference>
<evidence type="ECO:0000256" key="1">
    <source>
        <dbReference type="ARBA" id="ARBA00023015"/>
    </source>
</evidence>
<name>A0ABR8N7Y6_9ACTN</name>
<accession>A0ABR8N7Y6</accession>